<feature type="compositionally biased region" description="Polar residues" evidence="1">
    <location>
        <begin position="7"/>
        <end position="26"/>
    </location>
</feature>
<dbReference type="EMBL" id="GBRH01266694">
    <property type="protein sequence ID" value="JAD31201.1"/>
    <property type="molecule type" value="Transcribed_RNA"/>
</dbReference>
<sequence length="26" mass="2933">MILKITVNGNKTASNRPSSFTQQLFH</sequence>
<evidence type="ECO:0000256" key="1">
    <source>
        <dbReference type="SAM" id="MobiDB-lite"/>
    </source>
</evidence>
<accession>A0A0A8YXA3</accession>
<protein>
    <submittedName>
        <fullName evidence="2">Uncharacterized protein</fullName>
    </submittedName>
</protein>
<organism evidence="2">
    <name type="scientific">Arundo donax</name>
    <name type="common">Giant reed</name>
    <name type="synonym">Donax arundinaceus</name>
    <dbReference type="NCBI Taxonomy" id="35708"/>
    <lineage>
        <taxon>Eukaryota</taxon>
        <taxon>Viridiplantae</taxon>
        <taxon>Streptophyta</taxon>
        <taxon>Embryophyta</taxon>
        <taxon>Tracheophyta</taxon>
        <taxon>Spermatophyta</taxon>
        <taxon>Magnoliopsida</taxon>
        <taxon>Liliopsida</taxon>
        <taxon>Poales</taxon>
        <taxon>Poaceae</taxon>
        <taxon>PACMAD clade</taxon>
        <taxon>Arundinoideae</taxon>
        <taxon>Arundineae</taxon>
        <taxon>Arundo</taxon>
    </lineage>
</organism>
<proteinExistence type="predicted"/>
<evidence type="ECO:0000313" key="2">
    <source>
        <dbReference type="EMBL" id="JAD31201.1"/>
    </source>
</evidence>
<reference evidence="2" key="2">
    <citation type="journal article" date="2015" name="Data Brief">
        <title>Shoot transcriptome of the giant reed, Arundo donax.</title>
        <authorList>
            <person name="Barrero R.A."/>
            <person name="Guerrero F.D."/>
            <person name="Moolhuijzen P."/>
            <person name="Goolsby J.A."/>
            <person name="Tidwell J."/>
            <person name="Bellgard S.E."/>
            <person name="Bellgard M.I."/>
        </authorList>
    </citation>
    <scope>NUCLEOTIDE SEQUENCE</scope>
    <source>
        <tissue evidence="2">Shoot tissue taken approximately 20 cm above the soil surface</tissue>
    </source>
</reference>
<name>A0A0A8YXA3_ARUDO</name>
<feature type="region of interest" description="Disordered" evidence="1">
    <location>
        <begin position="1"/>
        <end position="26"/>
    </location>
</feature>
<reference evidence="2" key="1">
    <citation type="submission" date="2014-09" db="EMBL/GenBank/DDBJ databases">
        <authorList>
            <person name="Magalhaes I.L.F."/>
            <person name="Oliveira U."/>
            <person name="Santos F.R."/>
            <person name="Vidigal T.H.D.A."/>
            <person name="Brescovit A.D."/>
            <person name="Santos A.J."/>
        </authorList>
    </citation>
    <scope>NUCLEOTIDE SEQUENCE</scope>
    <source>
        <tissue evidence="2">Shoot tissue taken approximately 20 cm above the soil surface</tissue>
    </source>
</reference>
<dbReference type="AlphaFoldDB" id="A0A0A8YXA3"/>